<proteinExistence type="predicted"/>
<evidence type="ECO:0000313" key="3">
    <source>
        <dbReference type="Proteomes" id="UP001141434"/>
    </source>
</evidence>
<dbReference type="RefSeq" id="XP_056514995.1">
    <property type="nucleotide sequence ID" value="XM_056653928.1"/>
</dbReference>
<dbReference type="Proteomes" id="UP001141434">
    <property type="component" value="Unassembled WGS sequence"/>
</dbReference>
<organism evidence="2 3">
    <name type="scientific">Penicillium alfredii</name>
    <dbReference type="NCBI Taxonomy" id="1506179"/>
    <lineage>
        <taxon>Eukaryota</taxon>
        <taxon>Fungi</taxon>
        <taxon>Dikarya</taxon>
        <taxon>Ascomycota</taxon>
        <taxon>Pezizomycotina</taxon>
        <taxon>Eurotiomycetes</taxon>
        <taxon>Eurotiomycetidae</taxon>
        <taxon>Eurotiales</taxon>
        <taxon>Aspergillaceae</taxon>
        <taxon>Penicillium</taxon>
    </lineage>
</organism>
<protein>
    <submittedName>
        <fullName evidence="2">Uncharacterized protein</fullName>
    </submittedName>
</protein>
<feature type="region of interest" description="Disordered" evidence="1">
    <location>
        <begin position="100"/>
        <end position="121"/>
    </location>
</feature>
<name>A0A9W9FTB1_9EURO</name>
<comment type="caution">
    <text evidence="2">The sequence shown here is derived from an EMBL/GenBank/DDBJ whole genome shotgun (WGS) entry which is preliminary data.</text>
</comment>
<reference evidence="2" key="1">
    <citation type="submission" date="2022-11" db="EMBL/GenBank/DDBJ databases">
        <authorList>
            <person name="Petersen C."/>
        </authorList>
    </citation>
    <scope>NUCLEOTIDE SEQUENCE</scope>
    <source>
        <strain evidence="2">IBT 34128</strain>
    </source>
</reference>
<keyword evidence="3" id="KW-1185">Reference proteome</keyword>
<reference evidence="2" key="2">
    <citation type="journal article" date="2023" name="IMA Fungus">
        <title>Comparative genomic study of the Penicillium genus elucidates a diverse pangenome and 15 lateral gene transfer events.</title>
        <authorList>
            <person name="Petersen C."/>
            <person name="Sorensen T."/>
            <person name="Nielsen M.R."/>
            <person name="Sondergaard T.E."/>
            <person name="Sorensen J.L."/>
            <person name="Fitzpatrick D.A."/>
            <person name="Frisvad J.C."/>
            <person name="Nielsen K.L."/>
        </authorList>
    </citation>
    <scope>NUCLEOTIDE SEQUENCE</scope>
    <source>
        <strain evidence="2">IBT 34128</strain>
    </source>
</reference>
<accession>A0A9W9FTB1</accession>
<dbReference type="GeneID" id="81393096"/>
<evidence type="ECO:0000313" key="2">
    <source>
        <dbReference type="EMBL" id="KAJ5105999.1"/>
    </source>
</evidence>
<dbReference type="EMBL" id="JAPMSZ010000004">
    <property type="protein sequence ID" value="KAJ5105999.1"/>
    <property type="molecule type" value="Genomic_DNA"/>
</dbReference>
<sequence length="160" mass="17749">MPSKATIYVTLQLDALQYPSGDRGATGVVHQPPRGVHIRPGANYNQETEDKVTAAREIDFLRKSVEQLTESNKRLVKTNSKLVDIINELLLNKKLADAKNTGSVVSEDEPPRGSLQGSVLTDVSPNGKVEARVQELLTFWPDGSSHERNLGWSLRWSFII</sequence>
<dbReference type="AlphaFoldDB" id="A0A9W9FTB1"/>
<evidence type="ECO:0000256" key="1">
    <source>
        <dbReference type="SAM" id="MobiDB-lite"/>
    </source>
</evidence>
<gene>
    <name evidence="2" type="ORF">NUU61_003346</name>
</gene>